<name>A0A0F9D8T9_9ZZZZ</name>
<reference evidence="1" key="1">
    <citation type="journal article" date="2015" name="Nature">
        <title>Complex archaea that bridge the gap between prokaryotes and eukaryotes.</title>
        <authorList>
            <person name="Spang A."/>
            <person name="Saw J.H."/>
            <person name="Jorgensen S.L."/>
            <person name="Zaremba-Niedzwiedzka K."/>
            <person name="Martijn J."/>
            <person name="Lind A.E."/>
            <person name="van Eijk R."/>
            <person name="Schleper C."/>
            <person name="Guy L."/>
            <person name="Ettema T.J."/>
        </authorList>
    </citation>
    <scope>NUCLEOTIDE SEQUENCE</scope>
</reference>
<evidence type="ECO:0000313" key="1">
    <source>
        <dbReference type="EMBL" id="KKL14191.1"/>
    </source>
</evidence>
<proteinExistence type="predicted"/>
<dbReference type="EMBL" id="LAZR01040557">
    <property type="protein sequence ID" value="KKL14191.1"/>
    <property type="molecule type" value="Genomic_DNA"/>
</dbReference>
<dbReference type="AlphaFoldDB" id="A0A0F9D8T9"/>
<protein>
    <submittedName>
        <fullName evidence="1">Uncharacterized protein</fullName>
    </submittedName>
</protein>
<gene>
    <name evidence="1" type="ORF">LCGC14_2518230</name>
</gene>
<comment type="caution">
    <text evidence="1">The sequence shown here is derived from an EMBL/GenBank/DDBJ whole genome shotgun (WGS) entry which is preliminary data.</text>
</comment>
<accession>A0A0F9D8T9</accession>
<sequence>MPSWTEDPTDEFVKHSLFDDQTVLIAIVDNTPIALVVDEQTVVGRLTGENITAVAIGISDNNIVQIDHASATDNDYAKFTAAGLEGRSFAEVLAI</sequence>
<organism evidence="1">
    <name type="scientific">marine sediment metagenome</name>
    <dbReference type="NCBI Taxonomy" id="412755"/>
    <lineage>
        <taxon>unclassified sequences</taxon>
        <taxon>metagenomes</taxon>
        <taxon>ecological metagenomes</taxon>
    </lineage>
</organism>